<dbReference type="InterPro" id="IPR000308">
    <property type="entry name" value="14-3-3"/>
</dbReference>
<dbReference type="PRINTS" id="PR00305">
    <property type="entry name" value="1433ZETA"/>
</dbReference>
<accession>L8X4T0</accession>
<evidence type="ECO:0000256" key="1">
    <source>
        <dbReference type="ARBA" id="ARBA00006141"/>
    </source>
</evidence>
<dbReference type="HOGENOM" id="CLU_444215_0_0_1"/>
<dbReference type="FunFam" id="1.20.190.20:FF:000002">
    <property type="entry name" value="14-3-3 protein epsilon"/>
    <property type="match status" value="1"/>
</dbReference>
<evidence type="ECO:0000259" key="3">
    <source>
        <dbReference type="SMART" id="SM00101"/>
    </source>
</evidence>
<dbReference type="InterPro" id="IPR036815">
    <property type="entry name" value="14-3-3_dom_sf"/>
</dbReference>
<comment type="caution">
    <text evidence="4">The sequence shown here is derived from an EMBL/GenBank/DDBJ whole genome shotgun (WGS) entry which is preliminary data.</text>
</comment>
<dbReference type="Pfam" id="PF00244">
    <property type="entry name" value="14-3-3"/>
    <property type="match status" value="1"/>
</dbReference>
<dbReference type="EMBL" id="AFRT01000110">
    <property type="protein sequence ID" value="ELU45286.1"/>
    <property type="molecule type" value="Genomic_DNA"/>
</dbReference>
<dbReference type="InterPro" id="IPR023410">
    <property type="entry name" value="14-3-3_domain"/>
</dbReference>
<dbReference type="Proteomes" id="UP000011668">
    <property type="component" value="Unassembled WGS sequence"/>
</dbReference>
<sequence>MRLLTILQMADSREDSVYLAKLAEQAERYEEMVENMKRVASSDQELTVEERNLLSVAYKNVIGARRASWRIVSSIEQKEESKGNDAQVTMIKGYREKIEAELAKICEDILDVLDKHLIPSAASGESKVFYHKMMGDYHRYLAEFATGEKRKASADKSLEAYKAASDVAVTELPPTHPIRLGLALNFSVFYYEILNSPDRACHLAKQAFDDAIAELDTLSEESYKDSTLIMQLLRDNLTLWTSDMQDSADKSGDKDEAAAEGDEASKGAACGRYVVVHRPRLVSFLFEFGYEQEKHWGDASRPQCGLPLGFFVSAFWRESVTRDGITRRVLCARLGSGKCASRGYGYTWGRRFSNIAVIHCIPRAWSRGRRVKDSTFRIVSLELDGRVADETNMTHLSVAGCLGDIVLTKNGDRAAGPLERQSQSVAGAAVMVHVVLQPLSDLVSVRTEVGYMRARIIMDSEIFDIVGLLHCIGSRSKHSILPCTIPHLVTSEPASSPHQKHSFDPAFASTDPFALLAALRLYEYLTAFHVAAARHLLSKPPERSINPSPLTGLSCARSPAKVVLAGVREPVVRAVQRPTHVQVLPLIQRVHHPDHLVLALVAVRVFDERGPRSQQ</sequence>
<protein>
    <submittedName>
        <fullName evidence="4">14-3-3 protein</fullName>
    </submittedName>
</protein>
<name>L8X4T0_THACA</name>
<dbReference type="PANTHER" id="PTHR18860">
    <property type="entry name" value="14-3-3 PROTEIN"/>
    <property type="match status" value="1"/>
</dbReference>
<gene>
    <name evidence="4" type="ORF">AG1IA_00688</name>
</gene>
<dbReference type="STRING" id="983506.L8X4T0"/>
<evidence type="ECO:0000313" key="4">
    <source>
        <dbReference type="EMBL" id="ELU45286.1"/>
    </source>
</evidence>
<evidence type="ECO:0000313" key="5">
    <source>
        <dbReference type="Proteomes" id="UP000011668"/>
    </source>
</evidence>
<dbReference type="OrthoDB" id="10260625at2759"/>
<dbReference type="InterPro" id="IPR023409">
    <property type="entry name" value="14-3-3_CS"/>
</dbReference>
<feature type="domain" description="14-3-3" evidence="3">
    <location>
        <begin position="13"/>
        <end position="253"/>
    </location>
</feature>
<dbReference type="Gene3D" id="1.20.190.20">
    <property type="entry name" value="14-3-3 domain"/>
    <property type="match status" value="1"/>
</dbReference>
<comment type="similarity">
    <text evidence="1 2">Belongs to the 14-3-3 family.</text>
</comment>
<dbReference type="SUPFAM" id="SSF48445">
    <property type="entry name" value="14-3-3 protein"/>
    <property type="match status" value="1"/>
</dbReference>
<dbReference type="PROSITE" id="PS00797">
    <property type="entry name" value="1433_2"/>
    <property type="match status" value="1"/>
</dbReference>
<dbReference type="PROSITE" id="PS00796">
    <property type="entry name" value="1433_1"/>
    <property type="match status" value="1"/>
</dbReference>
<dbReference type="SMART" id="SM00101">
    <property type="entry name" value="14_3_3"/>
    <property type="match status" value="1"/>
</dbReference>
<reference evidence="4 5" key="1">
    <citation type="journal article" date="2013" name="Nat. Commun.">
        <title>The evolution and pathogenic mechanisms of the rice sheath blight pathogen.</title>
        <authorList>
            <person name="Zheng A."/>
            <person name="Lin R."/>
            <person name="Xu L."/>
            <person name="Qin P."/>
            <person name="Tang C."/>
            <person name="Ai P."/>
            <person name="Zhang D."/>
            <person name="Liu Y."/>
            <person name="Sun Z."/>
            <person name="Feng H."/>
            <person name="Wang Y."/>
            <person name="Chen Y."/>
            <person name="Liang X."/>
            <person name="Fu R."/>
            <person name="Li Q."/>
            <person name="Zhang J."/>
            <person name="Yu X."/>
            <person name="Xie Z."/>
            <person name="Ding L."/>
            <person name="Guan P."/>
            <person name="Tang J."/>
            <person name="Liang Y."/>
            <person name="Wang S."/>
            <person name="Deng Q."/>
            <person name="Li S."/>
            <person name="Zhu J."/>
            <person name="Wang L."/>
            <person name="Liu H."/>
            <person name="Li P."/>
        </authorList>
    </citation>
    <scope>NUCLEOTIDE SEQUENCE [LARGE SCALE GENOMIC DNA]</scope>
    <source>
        <strain evidence="5">AG-1 IA</strain>
    </source>
</reference>
<evidence type="ECO:0000256" key="2">
    <source>
        <dbReference type="RuleBase" id="RU003466"/>
    </source>
</evidence>
<dbReference type="CDD" id="cd11309">
    <property type="entry name" value="14-3-3_fungi"/>
    <property type="match status" value="1"/>
</dbReference>
<proteinExistence type="inferred from homology"/>
<organism evidence="4 5">
    <name type="scientific">Thanatephorus cucumeris (strain AG1-IA)</name>
    <name type="common">Rice sheath blight fungus</name>
    <name type="synonym">Rhizoctonia solani</name>
    <dbReference type="NCBI Taxonomy" id="983506"/>
    <lineage>
        <taxon>Eukaryota</taxon>
        <taxon>Fungi</taxon>
        <taxon>Dikarya</taxon>
        <taxon>Basidiomycota</taxon>
        <taxon>Agaricomycotina</taxon>
        <taxon>Agaricomycetes</taxon>
        <taxon>Cantharellales</taxon>
        <taxon>Ceratobasidiaceae</taxon>
        <taxon>Rhizoctonia</taxon>
        <taxon>Rhizoctonia solani AG-1</taxon>
    </lineage>
</organism>
<keyword evidence="5" id="KW-1185">Reference proteome</keyword>
<dbReference type="AlphaFoldDB" id="L8X4T0"/>